<gene>
    <name evidence="3" type="ORF">ILEXP_LOCUS2251</name>
</gene>
<evidence type="ECO:0000259" key="2">
    <source>
        <dbReference type="PROSITE" id="PS50222"/>
    </source>
</evidence>
<accession>A0ABC8QRF3</accession>
<dbReference type="InterPro" id="IPR002048">
    <property type="entry name" value="EF_hand_dom"/>
</dbReference>
<protein>
    <recommendedName>
        <fullName evidence="2">EF-hand domain-containing protein</fullName>
    </recommendedName>
</protein>
<dbReference type="Proteomes" id="UP001642360">
    <property type="component" value="Unassembled WGS sequence"/>
</dbReference>
<organism evidence="3 4">
    <name type="scientific">Ilex paraguariensis</name>
    <name type="common">yerba mate</name>
    <dbReference type="NCBI Taxonomy" id="185542"/>
    <lineage>
        <taxon>Eukaryota</taxon>
        <taxon>Viridiplantae</taxon>
        <taxon>Streptophyta</taxon>
        <taxon>Embryophyta</taxon>
        <taxon>Tracheophyta</taxon>
        <taxon>Spermatophyta</taxon>
        <taxon>Magnoliopsida</taxon>
        <taxon>eudicotyledons</taxon>
        <taxon>Gunneridae</taxon>
        <taxon>Pentapetalae</taxon>
        <taxon>asterids</taxon>
        <taxon>campanulids</taxon>
        <taxon>Aquifoliales</taxon>
        <taxon>Aquifoliaceae</taxon>
        <taxon>Ilex</taxon>
    </lineage>
</organism>
<keyword evidence="4" id="KW-1185">Reference proteome</keyword>
<dbReference type="CDD" id="cd00051">
    <property type="entry name" value="EFh"/>
    <property type="match status" value="1"/>
</dbReference>
<sequence length="78" mass="9033">MHGEDRLRDLLRRYDTNRDGKLSKEELKAAFRSLGVGFSGWRAGRALRHADANEDGYINEKEMNELVEYATKWGFTVN</sequence>
<dbReference type="Pfam" id="PF13499">
    <property type="entry name" value="EF-hand_7"/>
    <property type="match status" value="1"/>
</dbReference>
<comment type="caution">
    <text evidence="3">The sequence shown here is derived from an EMBL/GenBank/DDBJ whole genome shotgun (WGS) entry which is preliminary data.</text>
</comment>
<dbReference type="PROSITE" id="PS00018">
    <property type="entry name" value="EF_HAND_1"/>
    <property type="match status" value="2"/>
</dbReference>
<dbReference type="AlphaFoldDB" id="A0ABC8QRF3"/>
<keyword evidence="1" id="KW-0106">Calcium</keyword>
<dbReference type="EMBL" id="CAUOFW020000703">
    <property type="protein sequence ID" value="CAK9135305.1"/>
    <property type="molecule type" value="Genomic_DNA"/>
</dbReference>
<proteinExistence type="predicted"/>
<dbReference type="PROSITE" id="PS50222">
    <property type="entry name" value="EF_HAND_2"/>
    <property type="match status" value="1"/>
</dbReference>
<evidence type="ECO:0000256" key="1">
    <source>
        <dbReference type="ARBA" id="ARBA00022837"/>
    </source>
</evidence>
<dbReference type="InterPro" id="IPR011992">
    <property type="entry name" value="EF-hand-dom_pair"/>
</dbReference>
<dbReference type="SMART" id="SM00054">
    <property type="entry name" value="EFh"/>
    <property type="match status" value="2"/>
</dbReference>
<evidence type="ECO:0000313" key="3">
    <source>
        <dbReference type="EMBL" id="CAK9135305.1"/>
    </source>
</evidence>
<dbReference type="SUPFAM" id="SSF47473">
    <property type="entry name" value="EF-hand"/>
    <property type="match status" value="1"/>
</dbReference>
<dbReference type="Gene3D" id="1.10.238.10">
    <property type="entry name" value="EF-hand"/>
    <property type="match status" value="1"/>
</dbReference>
<dbReference type="InterPro" id="IPR018247">
    <property type="entry name" value="EF_Hand_1_Ca_BS"/>
</dbReference>
<name>A0ABC8QRF3_9AQUA</name>
<feature type="domain" description="EF-hand" evidence="2">
    <location>
        <begin position="2"/>
        <end position="37"/>
    </location>
</feature>
<reference evidence="3 4" key="1">
    <citation type="submission" date="2024-02" db="EMBL/GenBank/DDBJ databases">
        <authorList>
            <person name="Vignale AGUSTIN F."/>
            <person name="Sosa J E."/>
            <person name="Modenutti C."/>
        </authorList>
    </citation>
    <scope>NUCLEOTIDE SEQUENCE [LARGE SCALE GENOMIC DNA]</scope>
</reference>
<evidence type="ECO:0000313" key="4">
    <source>
        <dbReference type="Proteomes" id="UP001642360"/>
    </source>
</evidence>